<evidence type="ECO:0000259" key="3">
    <source>
        <dbReference type="Pfam" id="PF00078"/>
    </source>
</evidence>
<evidence type="ECO:0000313" key="6">
    <source>
        <dbReference type="Proteomes" id="UP001235939"/>
    </source>
</evidence>
<dbReference type="InterPro" id="IPR041577">
    <property type="entry name" value="RT_RNaseH_2"/>
</dbReference>
<dbReference type="Gene3D" id="3.30.70.270">
    <property type="match status" value="2"/>
</dbReference>
<name>A0ABY6L6I8_9ARAC</name>
<dbReference type="InterPro" id="IPR036397">
    <property type="entry name" value="RNaseH_sf"/>
</dbReference>
<dbReference type="Gene3D" id="3.10.10.10">
    <property type="entry name" value="HIV Type 1 Reverse Transcriptase, subunit A, domain 1"/>
    <property type="match status" value="1"/>
</dbReference>
<protein>
    <recommendedName>
        <fullName evidence="7">Reverse transcriptase/retrotransposon-derived protein RNase H-like domain-containing protein</fullName>
    </recommendedName>
</protein>
<dbReference type="PANTHER" id="PTHR37984:SF5">
    <property type="entry name" value="PROTEIN NYNRIN-LIKE"/>
    <property type="match status" value="1"/>
</dbReference>
<dbReference type="Pfam" id="PF17919">
    <property type="entry name" value="RT_RNaseH_2"/>
    <property type="match status" value="1"/>
</dbReference>
<evidence type="ECO:0008006" key="7">
    <source>
        <dbReference type="Google" id="ProtNLM"/>
    </source>
</evidence>
<dbReference type="InterPro" id="IPR012337">
    <property type="entry name" value="RNaseH-like_sf"/>
</dbReference>
<evidence type="ECO:0000256" key="1">
    <source>
        <dbReference type="ARBA" id="ARBA00023268"/>
    </source>
</evidence>
<sequence length="545" mass="63374">MGNCAEIFDFERRESSPFSGVKHKIVTSDNQPIKQRPYRVSPTKRRAIQSEVDKMIKMGIVQPSESPWLSPVVLVKKKDGSWRFCVNYRKLNWVTKKDVYPIPRTDNVSDSLTGAKFYSRMDLRTGYCQIEIDHGDRELLGAKTLSFYHRAESDNRKLGDVQSSLAVRSTFLRHMERLEKDLKCIQKAGLCPNLDKCRFGSKMAFGLGGRYTPRSWIFRGNYKFIDPKNTTDVRSFIGFCSYYRRFVRNFANKAKPLHELLKTILEQDESFQILKSALTTDPLLGHFKEESETHLHTDASGHGIGAVLIQISRRRGKANRLCIKNSQRCRKELFYDREKVFSRSMGYIQVQALFVWKTFYSSLRPPFSLIHVSNNGNKWIVVATDYLSRYAMTRAIPNESAEKDWQIHTPRELSSNLYITNIKINQRPVRDHTLIYVSLPSTDQRVNRKTQEDSRRHVVFQRNWDAVLPYVTFAYNTPQQETTGFSPYYIIHGRDVETPLDTILAYRENTSLDDYVECMVANAEDARQLAHLEHFTISRKRQISI</sequence>
<dbReference type="InterPro" id="IPR043128">
    <property type="entry name" value="Rev_trsase/Diguanyl_cyclase"/>
</dbReference>
<evidence type="ECO:0000256" key="2">
    <source>
        <dbReference type="SAM" id="MobiDB-lite"/>
    </source>
</evidence>
<reference evidence="5 6" key="1">
    <citation type="submission" date="2022-01" db="EMBL/GenBank/DDBJ databases">
        <title>A chromosomal length assembly of Cordylochernes scorpioides.</title>
        <authorList>
            <person name="Zeh D."/>
            <person name="Zeh J."/>
        </authorList>
    </citation>
    <scope>NUCLEOTIDE SEQUENCE [LARGE SCALE GENOMIC DNA]</scope>
    <source>
        <strain evidence="5">IN4F17</strain>
        <tissue evidence="5">Whole Body</tissue>
    </source>
</reference>
<dbReference type="InterPro" id="IPR000477">
    <property type="entry name" value="RT_dom"/>
</dbReference>
<accession>A0ABY6L6I8</accession>
<dbReference type="Pfam" id="PF00078">
    <property type="entry name" value="RVT_1"/>
    <property type="match status" value="1"/>
</dbReference>
<dbReference type="SUPFAM" id="SSF53098">
    <property type="entry name" value="Ribonuclease H-like"/>
    <property type="match status" value="1"/>
</dbReference>
<organism evidence="5 6">
    <name type="scientific">Cordylochernes scorpioides</name>
    <dbReference type="NCBI Taxonomy" id="51811"/>
    <lineage>
        <taxon>Eukaryota</taxon>
        <taxon>Metazoa</taxon>
        <taxon>Ecdysozoa</taxon>
        <taxon>Arthropoda</taxon>
        <taxon>Chelicerata</taxon>
        <taxon>Arachnida</taxon>
        <taxon>Pseudoscorpiones</taxon>
        <taxon>Cheliferoidea</taxon>
        <taxon>Chernetidae</taxon>
        <taxon>Cordylochernes</taxon>
    </lineage>
</organism>
<dbReference type="Proteomes" id="UP001235939">
    <property type="component" value="Chromosome 14"/>
</dbReference>
<feature type="domain" description="Reverse transcriptase/retrotransposon-derived protein RNase H-like" evidence="4">
    <location>
        <begin position="266"/>
        <end position="314"/>
    </location>
</feature>
<evidence type="ECO:0000313" key="5">
    <source>
        <dbReference type="EMBL" id="UYV76773.1"/>
    </source>
</evidence>
<feature type="domain" description="Reverse transcriptase" evidence="3">
    <location>
        <begin position="75"/>
        <end position="145"/>
    </location>
</feature>
<dbReference type="InterPro" id="IPR050951">
    <property type="entry name" value="Retrovirus_Pol_polyprotein"/>
</dbReference>
<proteinExistence type="predicted"/>
<dbReference type="Gene3D" id="3.30.420.10">
    <property type="entry name" value="Ribonuclease H-like superfamily/Ribonuclease H"/>
    <property type="match status" value="1"/>
</dbReference>
<dbReference type="PANTHER" id="PTHR37984">
    <property type="entry name" value="PROTEIN CBG26694"/>
    <property type="match status" value="1"/>
</dbReference>
<dbReference type="EMBL" id="CP092876">
    <property type="protein sequence ID" value="UYV76773.1"/>
    <property type="molecule type" value="Genomic_DNA"/>
</dbReference>
<keyword evidence="1" id="KW-0511">Multifunctional enzyme</keyword>
<dbReference type="SUPFAM" id="SSF56672">
    <property type="entry name" value="DNA/RNA polymerases"/>
    <property type="match status" value="1"/>
</dbReference>
<gene>
    <name evidence="5" type="ORF">LAZ67_14001988</name>
</gene>
<dbReference type="CDD" id="cd01647">
    <property type="entry name" value="RT_LTR"/>
    <property type="match status" value="1"/>
</dbReference>
<feature type="region of interest" description="Disordered" evidence="2">
    <location>
        <begin position="21"/>
        <end position="41"/>
    </location>
</feature>
<evidence type="ECO:0000259" key="4">
    <source>
        <dbReference type="Pfam" id="PF17919"/>
    </source>
</evidence>
<dbReference type="InterPro" id="IPR043502">
    <property type="entry name" value="DNA/RNA_pol_sf"/>
</dbReference>
<keyword evidence="6" id="KW-1185">Reference proteome</keyword>